<feature type="transmembrane region" description="Helical" evidence="2">
    <location>
        <begin position="152"/>
        <end position="172"/>
    </location>
</feature>
<dbReference type="Proteomes" id="UP000473014">
    <property type="component" value="Unassembled WGS sequence"/>
</dbReference>
<evidence type="ECO:0000256" key="1">
    <source>
        <dbReference type="SAM" id="MobiDB-lite"/>
    </source>
</evidence>
<keyword evidence="4" id="KW-1185">Reference proteome</keyword>
<dbReference type="OrthoDB" id="4336804at2"/>
<gene>
    <name evidence="3" type="ORF">F0L17_16410</name>
</gene>
<evidence type="ECO:0000313" key="4">
    <source>
        <dbReference type="Proteomes" id="UP000473014"/>
    </source>
</evidence>
<name>A0A6G2BF23_9ACTN</name>
<feature type="region of interest" description="Disordered" evidence="1">
    <location>
        <begin position="1"/>
        <end position="48"/>
    </location>
</feature>
<reference evidence="3 4" key="1">
    <citation type="submission" date="2019-11" db="EMBL/GenBank/DDBJ databases">
        <authorList>
            <person name="Yuan L."/>
        </authorList>
    </citation>
    <scope>NUCLEOTIDE SEQUENCE [LARGE SCALE GENOMIC DNA]</scope>
    <source>
        <strain evidence="3 4">TRM43335</strain>
    </source>
</reference>
<comment type="caution">
    <text evidence="3">The sequence shown here is derived from an EMBL/GenBank/DDBJ whole genome shotgun (WGS) entry which is preliminary data.</text>
</comment>
<proteinExistence type="predicted"/>
<feature type="compositionally biased region" description="Polar residues" evidence="1">
    <location>
        <begin position="1"/>
        <end position="10"/>
    </location>
</feature>
<feature type="compositionally biased region" description="Pro residues" evidence="1">
    <location>
        <begin position="31"/>
        <end position="47"/>
    </location>
</feature>
<organism evidence="3 4">
    <name type="scientific">Streptomyces taklimakanensis</name>
    <dbReference type="NCBI Taxonomy" id="2569853"/>
    <lineage>
        <taxon>Bacteria</taxon>
        <taxon>Bacillati</taxon>
        <taxon>Actinomycetota</taxon>
        <taxon>Actinomycetes</taxon>
        <taxon>Kitasatosporales</taxon>
        <taxon>Streptomycetaceae</taxon>
        <taxon>Streptomyces</taxon>
    </lineage>
</organism>
<feature type="transmembrane region" description="Helical" evidence="2">
    <location>
        <begin position="98"/>
        <end position="117"/>
    </location>
</feature>
<accession>A0A6G2BF23</accession>
<dbReference type="AlphaFoldDB" id="A0A6G2BF23"/>
<dbReference type="EMBL" id="WIXO01000001">
    <property type="protein sequence ID" value="MTE20663.1"/>
    <property type="molecule type" value="Genomic_DNA"/>
</dbReference>
<keyword evidence="2" id="KW-1133">Transmembrane helix</keyword>
<keyword evidence="2" id="KW-0812">Transmembrane</keyword>
<dbReference type="RefSeq" id="WP_155071671.1">
    <property type="nucleotide sequence ID" value="NZ_WIXO01000001.1"/>
</dbReference>
<protein>
    <submittedName>
        <fullName evidence="3">Uncharacterized protein</fullName>
    </submittedName>
</protein>
<evidence type="ECO:0000256" key="2">
    <source>
        <dbReference type="SAM" id="Phobius"/>
    </source>
</evidence>
<evidence type="ECO:0000313" key="3">
    <source>
        <dbReference type="EMBL" id="MTE20663.1"/>
    </source>
</evidence>
<feature type="transmembrane region" description="Helical" evidence="2">
    <location>
        <begin position="57"/>
        <end position="78"/>
    </location>
</feature>
<sequence length="177" mass="18576">MSSSDPNNPYRNDPYGPPPHQRPDPSSEHPLAPPPGPYGSPSGPPGAMPSKVNSSRLIFFIAGGIQAALSVLLMIAFAAAEDRLEDTYGDLGGVDTGAYYTLFVLFLLHAIAGIVLATRFPRGGSGLRIAAIVWSALLILLGIAALPLGLLWIALGIVCVVLLASSESAAWFDRPRT</sequence>
<feature type="transmembrane region" description="Helical" evidence="2">
    <location>
        <begin position="129"/>
        <end position="146"/>
    </location>
</feature>
<keyword evidence="2" id="KW-0472">Membrane</keyword>